<comment type="caution">
    <text evidence="2">The sequence shown here is derived from an EMBL/GenBank/DDBJ whole genome shotgun (WGS) entry which is preliminary data.</text>
</comment>
<feature type="transmembrane region" description="Helical" evidence="1">
    <location>
        <begin position="50"/>
        <end position="77"/>
    </location>
</feature>
<feature type="transmembrane region" description="Helical" evidence="1">
    <location>
        <begin position="116"/>
        <end position="137"/>
    </location>
</feature>
<keyword evidence="1" id="KW-0472">Membrane</keyword>
<reference evidence="2 3" key="1">
    <citation type="submission" date="2024-04" db="EMBL/GenBank/DDBJ databases">
        <title>WGS of bacteria from Torrens River.</title>
        <authorList>
            <person name="Wyrsch E.R."/>
            <person name="Drigo B."/>
        </authorList>
    </citation>
    <scope>NUCLEOTIDE SEQUENCE [LARGE SCALE GENOMIC DNA]</scope>
    <source>
        <strain evidence="2 3">TWI391</strain>
    </source>
</reference>
<keyword evidence="1" id="KW-1133">Transmembrane helix</keyword>
<dbReference type="InterPro" id="IPR016865">
    <property type="entry name" value="RclC"/>
</dbReference>
<evidence type="ECO:0000313" key="2">
    <source>
        <dbReference type="EMBL" id="MEN5376559.1"/>
    </source>
</evidence>
<dbReference type="Pfam" id="PF04224">
    <property type="entry name" value="DUF417"/>
    <property type="match status" value="1"/>
</dbReference>
<evidence type="ECO:0000313" key="3">
    <source>
        <dbReference type="Proteomes" id="UP001409291"/>
    </source>
</evidence>
<keyword evidence="3" id="KW-1185">Reference proteome</keyword>
<dbReference type="EMBL" id="JBDJNQ010000002">
    <property type="protein sequence ID" value="MEN5376559.1"/>
    <property type="molecule type" value="Genomic_DNA"/>
</dbReference>
<name>A0ABV0BP31_9SPHI</name>
<dbReference type="PIRSF" id="PIRSF028065">
    <property type="entry name" value="UCP028065"/>
    <property type="match status" value="1"/>
</dbReference>
<protein>
    <submittedName>
        <fullName evidence="2">DUF417 family protein</fullName>
    </submittedName>
</protein>
<feature type="transmembrane region" description="Helical" evidence="1">
    <location>
        <begin position="84"/>
        <end position="104"/>
    </location>
</feature>
<feature type="transmembrane region" description="Helical" evidence="1">
    <location>
        <begin position="9"/>
        <end position="30"/>
    </location>
</feature>
<proteinExistence type="predicted"/>
<dbReference type="PANTHER" id="PTHR40106">
    <property type="entry name" value="INNER MEMBRANE PROTEIN RCLC"/>
    <property type="match status" value="1"/>
</dbReference>
<dbReference type="PANTHER" id="PTHR40106:SF1">
    <property type="entry name" value="INNER MEMBRANE PROTEIN RCLC"/>
    <property type="match status" value="1"/>
</dbReference>
<keyword evidence="1" id="KW-0812">Transmembrane</keyword>
<sequence>MKNISINKIGYTIGVLGVALILFWIGIFKFTATEAKSIEGLVKNSFLTSWLYDVTTLQGASNLIGAIEIATAIALVLHFYWKKIGVVAAVLAILTFLSTLSFILTTPGMFRMVDGILVTNFFILKDLMALGISLLVLDNSLEKNSEKLHKQLPL</sequence>
<organism evidence="2 3">
    <name type="scientific">Sphingobacterium kitahiroshimense</name>
    <dbReference type="NCBI Taxonomy" id="470446"/>
    <lineage>
        <taxon>Bacteria</taxon>
        <taxon>Pseudomonadati</taxon>
        <taxon>Bacteroidota</taxon>
        <taxon>Sphingobacteriia</taxon>
        <taxon>Sphingobacteriales</taxon>
        <taxon>Sphingobacteriaceae</taxon>
        <taxon>Sphingobacterium</taxon>
    </lineage>
</organism>
<accession>A0ABV0BP31</accession>
<dbReference type="InterPro" id="IPR007339">
    <property type="entry name" value="RclC-like"/>
</dbReference>
<dbReference type="RefSeq" id="WP_346580778.1">
    <property type="nucleotide sequence ID" value="NZ_JBDJLH010000003.1"/>
</dbReference>
<dbReference type="Proteomes" id="UP001409291">
    <property type="component" value="Unassembled WGS sequence"/>
</dbReference>
<gene>
    <name evidence="2" type="ORF">ABE541_04715</name>
</gene>
<evidence type="ECO:0000256" key="1">
    <source>
        <dbReference type="SAM" id="Phobius"/>
    </source>
</evidence>